<dbReference type="InterPro" id="IPR027470">
    <property type="entry name" value="Cation_efflux_CTD"/>
</dbReference>
<evidence type="ECO:0000256" key="7">
    <source>
        <dbReference type="ARBA" id="ARBA00023065"/>
    </source>
</evidence>
<feature type="transmembrane region" description="Helical" evidence="10">
    <location>
        <begin position="64"/>
        <end position="84"/>
    </location>
</feature>
<keyword evidence="7" id="KW-0406">Ion transport</keyword>
<keyword evidence="5" id="KW-0864">Zinc transport</keyword>
<evidence type="ECO:0000313" key="14">
    <source>
        <dbReference type="Proteomes" id="UP000543030"/>
    </source>
</evidence>
<evidence type="ECO:0000259" key="11">
    <source>
        <dbReference type="Pfam" id="PF01545"/>
    </source>
</evidence>
<reference evidence="13 14" key="1">
    <citation type="submission" date="2020-08" db="EMBL/GenBank/DDBJ databases">
        <title>Genomic Encyclopedia of Type Strains, Phase IV (KMG-IV): sequencing the most valuable type-strain genomes for metagenomic binning, comparative biology and taxonomic classification.</title>
        <authorList>
            <person name="Goeker M."/>
        </authorList>
    </citation>
    <scope>NUCLEOTIDE SEQUENCE [LARGE SCALE GENOMIC DNA]</scope>
    <source>
        <strain evidence="13 14">DSM 18233</strain>
    </source>
</reference>
<dbReference type="InterPro" id="IPR002524">
    <property type="entry name" value="Cation_efflux"/>
</dbReference>
<dbReference type="Pfam" id="PF01545">
    <property type="entry name" value="Cation_efflux"/>
    <property type="match status" value="1"/>
</dbReference>
<name>A0A840RKP9_9NEIS</name>
<feature type="domain" description="Cation efflux protein transmembrane" evidence="11">
    <location>
        <begin position="65"/>
        <end position="255"/>
    </location>
</feature>
<dbReference type="Pfam" id="PF16916">
    <property type="entry name" value="ZT_dimer"/>
    <property type="match status" value="1"/>
</dbReference>
<dbReference type="InterPro" id="IPR058533">
    <property type="entry name" value="Cation_efflux_TM"/>
</dbReference>
<keyword evidence="6 10" id="KW-1133">Transmembrane helix</keyword>
<evidence type="ECO:0000256" key="9">
    <source>
        <dbReference type="SAM" id="MobiDB-lite"/>
    </source>
</evidence>
<evidence type="ECO:0000256" key="6">
    <source>
        <dbReference type="ARBA" id="ARBA00022989"/>
    </source>
</evidence>
<dbReference type="NCBIfam" id="TIGR01297">
    <property type="entry name" value="CDF"/>
    <property type="match status" value="1"/>
</dbReference>
<keyword evidence="4 10" id="KW-0812">Transmembrane</keyword>
<protein>
    <submittedName>
        <fullName evidence="13">Cobalt-zinc-cadmium efflux system protein</fullName>
    </submittedName>
</protein>
<keyword evidence="14" id="KW-1185">Reference proteome</keyword>
<dbReference type="GO" id="GO:0005886">
    <property type="term" value="C:plasma membrane"/>
    <property type="evidence" value="ECO:0007669"/>
    <property type="project" value="TreeGrafter"/>
</dbReference>
<evidence type="ECO:0000256" key="1">
    <source>
        <dbReference type="ARBA" id="ARBA00004141"/>
    </source>
</evidence>
<proteinExistence type="inferred from homology"/>
<sequence length="352" mass="38077">MTSSYRPASPPHQHGASCGHDHADHGHAHDNHDHAGHDHQGHGHHHDHDHTFGHAHGVTDQRRIAAAFVIIAAFMVVEIVGGIWSGSLALLADAGHMVSDAAALGFSWLALHIGKRPANARLTFGYKRLEILAAFVNGCALFVVAAWILYEAIVRFAQPVPILSGPMLWVAGIGLAANIAAFYVLNGGNQENLNMRSAWLHVLGDMLGSVAAIIAALVIRFTGWTPIDPLLSVLVALLILKSAWQIVKATTHILLEGTPPNLQLTDIKADLEQHIEGVTDIHHIHAWAMTAEQLVVTLHAVAEPGADQAAIVTRIQQRLAQEFNVGHVTVQMETADCVDQFHQFESDKAQCH</sequence>
<feature type="compositionally biased region" description="Basic and acidic residues" evidence="9">
    <location>
        <begin position="19"/>
        <end position="54"/>
    </location>
</feature>
<comment type="caution">
    <text evidence="13">The sequence shown here is derived from an EMBL/GenBank/DDBJ whole genome shotgun (WGS) entry which is preliminary data.</text>
</comment>
<comment type="subcellular location">
    <subcellularLocation>
        <location evidence="1">Membrane</location>
        <topology evidence="1">Multi-pass membrane protein</topology>
    </subcellularLocation>
</comment>
<dbReference type="Proteomes" id="UP000543030">
    <property type="component" value="Unassembled WGS sequence"/>
</dbReference>
<dbReference type="PANTHER" id="PTHR11562">
    <property type="entry name" value="CATION EFFLUX PROTEIN/ ZINC TRANSPORTER"/>
    <property type="match status" value="1"/>
</dbReference>
<dbReference type="InterPro" id="IPR027469">
    <property type="entry name" value="Cation_efflux_TMD_sf"/>
</dbReference>
<evidence type="ECO:0000259" key="12">
    <source>
        <dbReference type="Pfam" id="PF16916"/>
    </source>
</evidence>
<gene>
    <name evidence="13" type="ORF">HNQ50_003630</name>
</gene>
<evidence type="ECO:0000256" key="2">
    <source>
        <dbReference type="ARBA" id="ARBA00008873"/>
    </source>
</evidence>
<feature type="transmembrane region" description="Helical" evidence="10">
    <location>
        <begin position="131"/>
        <end position="150"/>
    </location>
</feature>
<feature type="transmembrane region" description="Helical" evidence="10">
    <location>
        <begin position="90"/>
        <end position="111"/>
    </location>
</feature>
<dbReference type="GO" id="GO:0005385">
    <property type="term" value="F:zinc ion transmembrane transporter activity"/>
    <property type="evidence" value="ECO:0007669"/>
    <property type="project" value="TreeGrafter"/>
</dbReference>
<feature type="region of interest" description="Disordered" evidence="9">
    <location>
        <begin position="1"/>
        <end position="54"/>
    </location>
</feature>
<dbReference type="SUPFAM" id="SSF161111">
    <property type="entry name" value="Cation efflux protein transmembrane domain-like"/>
    <property type="match status" value="1"/>
</dbReference>
<evidence type="ECO:0000256" key="3">
    <source>
        <dbReference type="ARBA" id="ARBA00022448"/>
    </source>
</evidence>
<keyword evidence="3" id="KW-0813">Transport</keyword>
<evidence type="ECO:0000256" key="8">
    <source>
        <dbReference type="ARBA" id="ARBA00023136"/>
    </source>
</evidence>
<feature type="domain" description="Cation efflux protein cytoplasmic" evidence="12">
    <location>
        <begin position="259"/>
        <end position="334"/>
    </location>
</feature>
<dbReference type="PANTHER" id="PTHR11562:SF17">
    <property type="entry name" value="RE54080P-RELATED"/>
    <property type="match status" value="1"/>
</dbReference>
<organism evidence="13 14">
    <name type="scientific">Silvimonas terrae</name>
    <dbReference type="NCBI Taxonomy" id="300266"/>
    <lineage>
        <taxon>Bacteria</taxon>
        <taxon>Pseudomonadati</taxon>
        <taxon>Pseudomonadota</taxon>
        <taxon>Betaproteobacteria</taxon>
        <taxon>Neisseriales</taxon>
        <taxon>Chitinibacteraceae</taxon>
        <taxon>Silvimonas</taxon>
    </lineage>
</organism>
<accession>A0A840RKP9</accession>
<evidence type="ECO:0000313" key="13">
    <source>
        <dbReference type="EMBL" id="MBB5192876.1"/>
    </source>
</evidence>
<evidence type="ECO:0000256" key="5">
    <source>
        <dbReference type="ARBA" id="ARBA00022906"/>
    </source>
</evidence>
<dbReference type="InterPro" id="IPR036837">
    <property type="entry name" value="Cation_efflux_CTD_sf"/>
</dbReference>
<feature type="transmembrane region" description="Helical" evidence="10">
    <location>
        <begin position="198"/>
        <end position="221"/>
    </location>
</feature>
<keyword evidence="5" id="KW-0862">Zinc</keyword>
<evidence type="ECO:0000256" key="10">
    <source>
        <dbReference type="SAM" id="Phobius"/>
    </source>
</evidence>
<keyword evidence="8 10" id="KW-0472">Membrane</keyword>
<dbReference type="Gene3D" id="1.20.1510.10">
    <property type="entry name" value="Cation efflux protein transmembrane domain"/>
    <property type="match status" value="1"/>
</dbReference>
<dbReference type="InterPro" id="IPR050681">
    <property type="entry name" value="CDF/SLC30A"/>
</dbReference>
<dbReference type="EMBL" id="JACHHN010000008">
    <property type="protein sequence ID" value="MBB5192876.1"/>
    <property type="molecule type" value="Genomic_DNA"/>
</dbReference>
<evidence type="ECO:0000256" key="4">
    <source>
        <dbReference type="ARBA" id="ARBA00022692"/>
    </source>
</evidence>
<comment type="similarity">
    <text evidence="2">Belongs to the cation diffusion facilitator (CDF) transporter (TC 2.A.4) family. SLC30A subfamily.</text>
</comment>
<dbReference type="SUPFAM" id="SSF160240">
    <property type="entry name" value="Cation efflux protein cytoplasmic domain-like"/>
    <property type="match status" value="1"/>
</dbReference>
<dbReference type="AlphaFoldDB" id="A0A840RKP9"/>
<feature type="transmembrane region" description="Helical" evidence="10">
    <location>
        <begin position="162"/>
        <end position="186"/>
    </location>
</feature>